<dbReference type="Pfam" id="PF01451">
    <property type="entry name" value="LMWPc"/>
    <property type="match status" value="1"/>
</dbReference>
<sequence length="156" mass="17372">MEALERFPTSMLICCTTNALRSAMAEGMVRFLRGRAFCVSSAGVRVGTLDQFAVSVMDEIGIDISDHCPKDFHSLPGGSFDLIVSLSSEAQHHMVNFNGAQSSQLIFWNTFDPSATEGNREVRLSAYRAVRDTLFNRLKGYFIETDMTVPPPNIWE</sequence>
<evidence type="ECO:0000313" key="3">
    <source>
        <dbReference type="EMBL" id="SVD89024.1"/>
    </source>
</evidence>
<dbReference type="InterPro" id="IPR036196">
    <property type="entry name" value="Ptyr_pPase_sf"/>
</dbReference>
<proteinExistence type="predicted"/>
<dbReference type="EMBL" id="UINC01180033">
    <property type="protein sequence ID" value="SVD89024.1"/>
    <property type="molecule type" value="Genomic_DNA"/>
</dbReference>
<keyword evidence="1" id="KW-0059">Arsenical resistance</keyword>
<dbReference type="SMART" id="SM00226">
    <property type="entry name" value="LMWPc"/>
    <property type="match status" value="1"/>
</dbReference>
<dbReference type="SUPFAM" id="SSF52788">
    <property type="entry name" value="Phosphotyrosine protein phosphatases I"/>
    <property type="match status" value="1"/>
</dbReference>
<dbReference type="InterPro" id="IPR023485">
    <property type="entry name" value="Ptyr_pPase"/>
</dbReference>
<evidence type="ECO:0000256" key="1">
    <source>
        <dbReference type="ARBA" id="ARBA00022849"/>
    </source>
</evidence>
<dbReference type="GO" id="GO:0046685">
    <property type="term" value="P:response to arsenic-containing substance"/>
    <property type="evidence" value="ECO:0007669"/>
    <property type="project" value="UniProtKB-KW"/>
</dbReference>
<organism evidence="3">
    <name type="scientific">marine metagenome</name>
    <dbReference type="NCBI Taxonomy" id="408172"/>
    <lineage>
        <taxon>unclassified sequences</taxon>
        <taxon>metagenomes</taxon>
        <taxon>ecological metagenomes</taxon>
    </lineage>
</organism>
<reference evidence="3" key="1">
    <citation type="submission" date="2018-05" db="EMBL/GenBank/DDBJ databases">
        <authorList>
            <person name="Lanie J.A."/>
            <person name="Ng W.-L."/>
            <person name="Kazmierczak K.M."/>
            <person name="Andrzejewski T.M."/>
            <person name="Davidsen T.M."/>
            <person name="Wayne K.J."/>
            <person name="Tettelin H."/>
            <person name="Glass J.I."/>
            <person name="Rusch D."/>
            <person name="Podicherti R."/>
            <person name="Tsui H.-C.T."/>
            <person name="Winkler M.E."/>
        </authorList>
    </citation>
    <scope>NUCLEOTIDE SEQUENCE</scope>
</reference>
<evidence type="ECO:0000259" key="2">
    <source>
        <dbReference type="SMART" id="SM00226"/>
    </source>
</evidence>
<dbReference type="PANTHER" id="PTHR43428">
    <property type="entry name" value="ARSENATE REDUCTASE"/>
    <property type="match status" value="1"/>
</dbReference>
<accession>A0A382Z0H3</accession>
<dbReference type="AlphaFoldDB" id="A0A382Z0H3"/>
<protein>
    <recommendedName>
        <fullName evidence="2">Phosphotyrosine protein phosphatase I domain-containing protein</fullName>
    </recommendedName>
</protein>
<feature type="domain" description="Phosphotyrosine protein phosphatase I" evidence="2">
    <location>
        <begin position="9"/>
        <end position="144"/>
    </location>
</feature>
<name>A0A382Z0H3_9ZZZZ</name>
<dbReference type="Gene3D" id="3.40.50.2300">
    <property type="match status" value="1"/>
</dbReference>
<dbReference type="PANTHER" id="PTHR43428:SF1">
    <property type="entry name" value="ARSENATE REDUCTASE"/>
    <property type="match status" value="1"/>
</dbReference>
<gene>
    <name evidence="3" type="ORF">METZ01_LOCUS441878</name>
</gene>